<dbReference type="Proteomes" id="UP000245380">
    <property type="component" value="Unassembled WGS sequence"/>
</dbReference>
<dbReference type="GO" id="GO:0005829">
    <property type="term" value="C:cytosol"/>
    <property type="evidence" value="ECO:0007669"/>
    <property type="project" value="TreeGrafter"/>
</dbReference>
<dbReference type="Gene3D" id="3.30.70.860">
    <property type="match status" value="1"/>
</dbReference>
<protein>
    <recommendedName>
        <fullName evidence="3">Nucleotide-binding protein BM613_04750</fullName>
    </recommendedName>
</protein>
<sequence length="163" mass="18425">MAKEASFDIVSKTDLQEVANAIHQVQKELETRFDFKGSKSDISLHDEEIVVVSDDEYKLASVIDILQTKLIKRGVSLKSLDYGVIEPAAKGTVRQNIRIKQGLEQELAKKIIKVIKDSKLKVQATLQGDQVRVTGKSRDDLQLVIQSLKEQDFPVDLQFVNYR</sequence>
<reference evidence="4 5" key="1">
    <citation type="submission" date="2016-11" db="EMBL/GenBank/DDBJ databases">
        <title>Comparative genomics of Acidibacillus ferroxidans species.</title>
        <authorList>
            <person name="Oliveira G."/>
            <person name="Nunes G."/>
            <person name="Oliveira R."/>
            <person name="Araujo F."/>
            <person name="Salim A."/>
            <person name="Scholte L."/>
            <person name="Morais D."/>
            <person name="Nancucheo I."/>
            <person name="Johnson D.B."/>
            <person name="Grail B."/>
            <person name="Bittencourt J."/>
            <person name="Valadares R."/>
        </authorList>
    </citation>
    <scope>NUCLEOTIDE SEQUENCE [LARGE SCALE GENOMIC DNA]</scope>
    <source>
        <strain evidence="4 5">Y002</strain>
    </source>
</reference>
<accession>A0A2U3DAC9</accession>
<comment type="function">
    <text evidence="3">Nucleotide-binding protein.</text>
</comment>
<dbReference type="InterPro" id="IPR036183">
    <property type="entry name" value="YajQ-like_sf"/>
</dbReference>
<dbReference type="OrthoDB" id="9801447at2"/>
<name>A0A2U3DAC9_SULT2</name>
<dbReference type="RefSeq" id="WP_109430031.1">
    <property type="nucleotide sequence ID" value="NZ_MPDK01000005.1"/>
</dbReference>
<dbReference type="GO" id="GO:0000166">
    <property type="term" value="F:nucleotide binding"/>
    <property type="evidence" value="ECO:0007669"/>
    <property type="project" value="UniProtKB-UniRule"/>
</dbReference>
<organism evidence="4 5">
    <name type="scientific">Sulfoacidibacillus thermotolerans</name>
    <name type="common">Acidibacillus sulfuroxidans</name>
    <dbReference type="NCBI Taxonomy" id="1765684"/>
    <lineage>
        <taxon>Bacteria</taxon>
        <taxon>Bacillati</taxon>
        <taxon>Bacillota</taxon>
        <taxon>Bacilli</taxon>
        <taxon>Bacillales</taxon>
        <taxon>Alicyclobacillaceae</taxon>
        <taxon>Sulfoacidibacillus</taxon>
    </lineage>
</organism>
<comment type="caution">
    <text evidence="4">The sequence shown here is derived from an EMBL/GenBank/DDBJ whole genome shotgun (WGS) entry which is preliminary data.</text>
</comment>
<comment type="similarity">
    <text evidence="2 3">Belongs to the YajQ family.</text>
</comment>
<proteinExistence type="inferred from homology"/>
<evidence type="ECO:0000313" key="5">
    <source>
        <dbReference type="Proteomes" id="UP000245380"/>
    </source>
</evidence>
<dbReference type="HAMAP" id="MF_00632">
    <property type="entry name" value="UPF0234"/>
    <property type="match status" value="1"/>
</dbReference>
<dbReference type="PANTHER" id="PTHR30476:SF0">
    <property type="entry name" value="UPF0234 PROTEIN YAJQ"/>
    <property type="match status" value="1"/>
</dbReference>
<keyword evidence="1 3" id="KW-0547">Nucleotide-binding</keyword>
<evidence type="ECO:0000256" key="3">
    <source>
        <dbReference type="HAMAP-Rule" id="MF_00632"/>
    </source>
</evidence>
<gene>
    <name evidence="4" type="ORF">BM613_04750</name>
</gene>
<evidence type="ECO:0000256" key="2">
    <source>
        <dbReference type="ARBA" id="ARBA00093450"/>
    </source>
</evidence>
<dbReference type="Gene3D" id="3.30.70.990">
    <property type="entry name" value="YajQ-like, domain 2"/>
    <property type="match status" value="1"/>
</dbReference>
<dbReference type="InterPro" id="IPR035571">
    <property type="entry name" value="UPF0234-like_C"/>
</dbReference>
<dbReference type="PANTHER" id="PTHR30476">
    <property type="entry name" value="UPF0234 PROTEIN YAJQ"/>
    <property type="match status" value="1"/>
</dbReference>
<dbReference type="EMBL" id="MPDK01000005">
    <property type="protein sequence ID" value="PWI58240.1"/>
    <property type="molecule type" value="Genomic_DNA"/>
</dbReference>
<dbReference type="AlphaFoldDB" id="A0A2U3DAC9"/>
<dbReference type="InterPro" id="IPR035570">
    <property type="entry name" value="UPF0234_N"/>
</dbReference>
<evidence type="ECO:0000256" key="1">
    <source>
        <dbReference type="ARBA" id="ARBA00022741"/>
    </source>
</evidence>
<keyword evidence="5" id="KW-1185">Reference proteome</keyword>
<dbReference type="CDD" id="cd11740">
    <property type="entry name" value="YajQ_like"/>
    <property type="match status" value="1"/>
</dbReference>
<dbReference type="Pfam" id="PF04461">
    <property type="entry name" value="YajQ"/>
    <property type="match status" value="1"/>
</dbReference>
<evidence type="ECO:0000313" key="4">
    <source>
        <dbReference type="EMBL" id="PWI58240.1"/>
    </source>
</evidence>
<dbReference type="NCBIfam" id="NF003819">
    <property type="entry name" value="PRK05412.1"/>
    <property type="match status" value="1"/>
</dbReference>
<dbReference type="SUPFAM" id="SSF89963">
    <property type="entry name" value="YajQ-like"/>
    <property type="match status" value="2"/>
</dbReference>
<dbReference type="InterPro" id="IPR007551">
    <property type="entry name" value="YajQ/Smlt4090-like"/>
</dbReference>